<comment type="caution">
    <text evidence="2">The sequence shown here is derived from an EMBL/GenBank/DDBJ whole genome shotgun (WGS) entry which is preliminary data.</text>
</comment>
<protein>
    <submittedName>
        <fullName evidence="2">Uncharacterized protein</fullName>
    </submittedName>
</protein>
<organism evidence="2 3">
    <name type="scientific">Mycena pura</name>
    <dbReference type="NCBI Taxonomy" id="153505"/>
    <lineage>
        <taxon>Eukaryota</taxon>
        <taxon>Fungi</taxon>
        <taxon>Dikarya</taxon>
        <taxon>Basidiomycota</taxon>
        <taxon>Agaricomycotina</taxon>
        <taxon>Agaricomycetes</taxon>
        <taxon>Agaricomycetidae</taxon>
        <taxon>Agaricales</taxon>
        <taxon>Marasmiineae</taxon>
        <taxon>Mycenaceae</taxon>
        <taxon>Mycena</taxon>
    </lineage>
</organism>
<feature type="region of interest" description="Disordered" evidence="1">
    <location>
        <begin position="122"/>
        <end position="199"/>
    </location>
</feature>
<feature type="compositionally biased region" description="Basic and acidic residues" evidence="1">
    <location>
        <begin position="153"/>
        <end position="170"/>
    </location>
</feature>
<reference evidence="2" key="1">
    <citation type="submission" date="2023-03" db="EMBL/GenBank/DDBJ databases">
        <title>Massive genome expansion in bonnet fungi (Mycena s.s.) driven by repeated elements and novel gene families across ecological guilds.</title>
        <authorList>
            <consortium name="Lawrence Berkeley National Laboratory"/>
            <person name="Harder C.B."/>
            <person name="Miyauchi S."/>
            <person name="Viragh M."/>
            <person name="Kuo A."/>
            <person name="Thoen E."/>
            <person name="Andreopoulos B."/>
            <person name="Lu D."/>
            <person name="Skrede I."/>
            <person name="Drula E."/>
            <person name="Henrissat B."/>
            <person name="Morin E."/>
            <person name="Kohler A."/>
            <person name="Barry K."/>
            <person name="LaButti K."/>
            <person name="Morin E."/>
            <person name="Salamov A."/>
            <person name="Lipzen A."/>
            <person name="Mereny Z."/>
            <person name="Hegedus B."/>
            <person name="Baldrian P."/>
            <person name="Stursova M."/>
            <person name="Weitz H."/>
            <person name="Taylor A."/>
            <person name="Grigoriev I.V."/>
            <person name="Nagy L.G."/>
            <person name="Martin F."/>
            <person name="Kauserud H."/>
        </authorList>
    </citation>
    <scope>NUCLEOTIDE SEQUENCE</scope>
    <source>
        <strain evidence="2">9144</strain>
    </source>
</reference>
<gene>
    <name evidence="2" type="ORF">GGX14DRAFT_610589</name>
</gene>
<keyword evidence="3" id="KW-1185">Reference proteome</keyword>
<dbReference type="AlphaFoldDB" id="A0AAD6UP50"/>
<feature type="compositionally biased region" description="Basic and acidic residues" evidence="1">
    <location>
        <begin position="262"/>
        <end position="271"/>
    </location>
</feature>
<dbReference type="Proteomes" id="UP001219525">
    <property type="component" value="Unassembled WGS sequence"/>
</dbReference>
<evidence type="ECO:0000256" key="1">
    <source>
        <dbReference type="SAM" id="MobiDB-lite"/>
    </source>
</evidence>
<dbReference type="EMBL" id="JARJCW010000188">
    <property type="protein sequence ID" value="KAJ7187662.1"/>
    <property type="molecule type" value="Genomic_DNA"/>
</dbReference>
<feature type="region of interest" description="Disordered" evidence="1">
    <location>
        <begin position="241"/>
        <end position="297"/>
    </location>
</feature>
<evidence type="ECO:0000313" key="2">
    <source>
        <dbReference type="EMBL" id="KAJ7187662.1"/>
    </source>
</evidence>
<feature type="region of interest" description="Disordered" evidence="1">
    <location>
        <begin position="1"/>
        <end position="102"/>
    </location>
</feature>
<feature type="region of interest" description="Disordered" evidence="1">
    <location>
        <begin position="315"/>
        <end position="347"/>
    </location>
</feature>
<sequence>MSAGLTSRSLPSPASRADSPSSAPSSRRSAPPSPQSRAPAVSREFLIPRGRAIPRTASLGRAGDLLASPTGRRSESGRASASNDDPSSLPRLTQDVDWGDDEMSGEDLMLLARRFQSFANQRLAAERKAAETDPNEPEFEFEHEPQIGSPAVHARERRETTRAEQNERMAHVSPAIPAGEGPSRHKGKGVHPANFGGVPSLTEYSDAELEAQRQAFENFEEIKHFQRERPLTLRKFFADVSPMNRPDARSKLGELSAESSDSVEKKNEHVRSNLRKNRVTEKIKSEPSPRESRGIDPTRAQAIAAKIAELQNQLGELGKPMDADDKLEVEDQIQNDPPRSKRYSSKARNMVQRNIANLVHRGASTRRSSAPPT</sequence>
<evidence type="ECO:0000313" key="3">
    <source>
        <dbReference type="Proteomes" id="UP001219525"/>
    </source>
</evidence>
<proteinExistence type="predicted"/>
<accession>A0AAD6UP50</accession>
<feature type="compositionally biased region" description="Low complexity" evidence="1">
    <location>
        <begin position="7"/>
        <end position="43"/>
    </location>
</feature>
<name>A0AAD6UP50_9AGAR</name>
<feature type="compositionally biased region" description="Basic and acidic residues" evidence="1">
    <location>
        <begin position="278"/>
        <end position="296"/>
    </location>
</feature>